<keyword evidence="2 5" id="KW-0560">Oxidoreductase</keyword>
<comment type="similarity">
    <text evidence="1">Belongs to the short-chain dehydrogenases/reductases (SDR) family.</text>
</comment>
<dbReference type="NCBIfam" id="NF005559">
    <property type="entry name" value="PRK07231.1"/>
    <property type="match status" value="1"/>
</dbReference>
<dbReference type="RefSeq" id="WP_126979275.1">
    <property type="nucleotide sequence ID" value="NZ_PQSP01000002.1"/>
</dbReference>
<evidence type="ECO:0000256" key="2">
    <source>
        <dbReference type="ARBA" id="ARBA00023002"/>
    </source>
</evidence>
<dbReference type="GO" id="GO:0055041">
    <property type="term" value="F:cyclopentanol dehydrogenase activity"/>
    <property type="evidence" value="ECO:0007669"/>
    <property type="project" value="UniProtKB-EC"/>
</dbReference>
<evidence type="ECO:0000256" key="1">
    <source>
        <dbReference type="ARBA" id="ARBA00006484"/>
    </source>
</evidence>
<feature type="domain" description="Ketoreductase" evidence="4">
    <location>
        <begin position="6"/>
        <end position="190"/>
    </location>
</feature>
<dbReference type="InterPro" id="IPR002347">
    <property type="entry name" value="SDR_fam"/>
</dbReference>
<comment type="caution">
    <text evidence="5">The sequence shown here is derived from an EMBL/GenBank/DDBJ whole genome shotgun (WGS) entry which is preliminary data.</text>
</comment>
<dbReference type="AlphaFoldDB" id="A0A433SEY3"/>
<evidence type="ECO:0000313" key="5">
    <source>
        <dbReference type="EMBL" id="RUS67329.1"/>
    </source>
</evidence>
<evidence type="ECO:0000313" key="6">
    <source>
        <dbReference type="Proteomes" id="UP000286947"/>
    </source>
</evidence>
<proteinExistence type="inferred from homology"/>
<dbReference type="InterPro" id="IPR036291">
    <property type="entry name" value="NAD(P)-bd_dom_sf"/>
</dbReference>
<keyword evidence="6" id="KW-1185">Reference proteome</keyword>
<gene>
    <name evidence="5" type="primary">cpnA</name>
    <name evidence="5" type="ORF">CUZ56_01273</name>
</gene>
<evidence type="ECO:0000256" key="3">
    <source>
        <dbReference type="ARBA" id="ARBA00023027"/>
    </source>
</evidence>
<dbReference type="Pfam" id="PF13561">
    <property type="entry name" value="adh_short_C2"/>
    <property type="match status" value="1"/>
</dbReference>
<protein>
    <submittedName>
        <fullName evidence="5">Cyclopentanol dehydrogenase</fullName>
        <ecNumber evidence="5">1.1.1.163</ecNumber>
    </submittedName>
</protein>
<dbReference type="SUPFAM" id="SSF51735">
    <property type="entry name" value="NAD(P)-binding Rossmann-fold domains"/>
    <property type="match status" value="1"/>
</dbReference>
<dbReference type="InterPro" id="IPR057326">
    <property type="entry name" value="KR_dom"/>
</dbReference>
<evidence type="ECO:0000259" key="4">
    <source>
        <dbReference type="SMART" id="SM00822"/>
    </source>
</evidence>
<sequence length="250" mass="26191">MRLKDKVALITGAAAGIGKATALKFAKEGAALVLTDVNENGVKQLAKEIEQAGGKAIGMGHDVTSEQAWVDVVQAAVKTYGTLDILFNNAGIYVIKPLVEITLEEWNRLMAINVTGVFLGMKHAIPVMAKQHKGSVINASSIAGLKGAAGHALYGASKGAVRIMTKDVAMEYAGDNVRVNSIHPGYIQTEMVEYASKTTGKAVTELAQAYPLKQIGTPDGVASLVLFLASDESSFITGAEYVIDGGVTAQ</sequence>
<dbReference type="Gene3D" id="3.40.50.720">
    <property type="entry name" value="NAD(P)-binding Rossmann-like Domain"/>
    <property type="match status" value="1"/>
</dbReference>
<accession>A0A433SEY3</accession>
<reference evidence="5 6" key="1">
    <citation type="submission" date="2018-01" db="EMBL/GenBank/DDBJ databases">
        <title>Saezia sanguinis gen. nov., sp. nov., in the order Burkholderiales isolated from human blood.</title>
        <authorList>
            <person name="Medina-Pascual M.J."/>
            <person name="Valdezate S."/>
            <person name="Monzon S."/>
            <person name="Cuesta I."/>
            <person name="Carrasco G."/>
            <person name="Villalon P."/>
            <person name="Saez-Nieto J.A."/>
        </authorList>
    </citation>
    <scope>NUCLEOTIDE SEQUENCE [LARGE SCALE GENOMIC DNA]</scope>
    <source>
        <strain evidence="5 6">CNM695-12</strain>
    </source>
</reference>
<dbReference type="PROSITE" id="PS00061">
    <property type="entry name" value="ADH_SHORT"/>
    <property type="match status" value="1"/>
</dbReference>
<dbReference type="Proteomes" id="UP000286947">
    <property type="component" value="Unassembled WGS sequence"/>
</dbReference>
<name>A0A433SEY3_9BURK</name>
<dbReference type="PRINTS" id="PR00080">
    <property type="entry name" value="SDRFAMILY"/>
</dbReference>
<dbReference type="EC" id="1.1.1.163" evidence="5"/>
<dbReference type="OrthoDB" id="8687320at2"/>
<dbReference type="EMBL" id="PQSP01000002">
    <property type="protein sequence ID" value="RUS67329.1"/>
    <property type="molecule type" value="Genomic_DNA"/>
</dbReference>
<dbReference type="PRINTS" id="PR00081">
    <property type="entry name" value="GDHRDH"/>
</dbReference>
<dbReference type="PANTHER" id="PTHR24321:SF8">
    <property type="entry name" value="ESTRADIOL 17-BETA-DEHYDROGENASE 8-RELATED"/>
    <property type="match status" value="1"/>
</dbReference>
<dbReference type="FunFam" id="3.40.50.720:FF:000084">
    <property type="entry name" value="Short-chain dehydrogenase reductase"/>
    <property type="match status" value="1"/>
</dbReference>
<keyword evidence="3" id="KW-0520">NAD</keyword>
<dbReference type="SMART" id="SM00822">
    <property type="entry name" value="PKS_KR"/>
    <property type="match status" value="1"/>
</dbReference>
<organism evidence="5 6">
    <name type="scientific">Saezia sanguinis</name>
    <dbReference type="NCBI Taxonomy" id="1965230"/>
    <lineage>
        <taxon>Bacteria</taxon>
        <taxon>Pseudomonadati</taxon>
        <taxon>Pseudomonadota</taxon>
        <taxon>Betaproteobacteria</taxon>
        <taxon>Burkholderiales</taxon>
        <taxon>Saeziaceae</taxon>
        <taxon>Saezia</taxon>
    </lineage>
</organism>
<dbReference type="PANTHER" id="PTHR24321">
    <property type="entry name" value="DEHYDROGENASES, SHORT CHAIN"/>
    <property type="match status" value="1"/>
</dbReference>
<dbReference type="InterPro" id="IPR020904">
    <property type="entry name" value="Sc_DH/Rdtase_CS"/>
</dbReference>